<reference evidence="2" key="1">
    <citation type="journal article" date="2008" name="Insect Biochem. Mol. Biol.">
        <title>The genome of a lepidopteran model insect, the silkworm Bombyx mori.</title>
        <authorList>
            <consortium name="International Silkworm Genome Consortium"/>
        </authorList>
    </citation>
    <scope>NUCLEOTIDE SEQUENCE [LARGE SCALE GENOMIC DNA]</scope>
    <source>
        <strain evidence="2">p50T</strain>
    </source>
</reference>
<proteinExistence type="predicted"/>
<evidence type="ECO:0000313" key="1">
    <source>
        <dbReference type="EnsemblMetazoa" id="XP_012551985.3"/>
    </source>
</evidence>
<name>A0A8R2C9J7_BOMMO</name>
<accession>A0A8R2C9J7</accession>
<evidence type="ECO:0008006" key="3">
    <source>
        <dbReference type="Google" id="ProtNLM"/>
    </source>
</evidence>
<sequence length="141" mass="15087">MSFYNKVVLITGASRGIGAATAILFAKEGADVVIVGRNEEKLKEVEEECSIGQETPYYYDIALVLAAHGVRANTVSPGPVETDIFESAGIPEALQNYPGQLPLKKVGKKEEVADLILFLASEKAKSITGSNYITDNGLLLN</sequence>
<dbReference type="SUPFAM" id="SSF51735">
    <property type="entry name" value="NAD(P)-binding Rossmann-fold domains"/>
    <property type="match status" value="1"/>
</dbReference>
<dbReference type="EnsemblMetazoa" id="XM_012696531.3">
    <property type="protein sequence ID" value="XP_012551985.3"/>
    <property type="gene ID" value="LOC101737618"/>
</dbReference>
<dbReference type="InterPro" id="IPR002347">
    <property type="entry name" value="SDR_fam"/>
</dbReference>
<keyword evidence="2" id="KW-1185">Reference proteome</keyword>
<dbReference type="PANTHER" id="PTHR43975">
    <property type="entry name" value="ZGC:101858"/>
    <property type="match status" value="1"/>
</dbReference>
<dbReference type="InterPro" id="IPR036291">
    <property type="entry name" value="NAD(P)-bd_dom_sf"/>
</dbReference>
<evidence type="ECO:0000313" key="2">
    <source>
        <dbReference type="Proteomes" id="UP000005204"/>
    </source>
</evidence>
<dbReference type="PANTHER" id="PTHR43975:SF2">
    <property type="entry name" value="EG:BACR7A4.14 PROTEIN-RELATED"/>
    <property type="match status" value="1"/>
</dbReference>
<dbReference type="AlphaFoldDB" id="A0A8R2C9J7"/>
<reference evidence="1" key="2">
    <citation type="submission" date="2022-06" db="UniProtKB">
        <authorList>
            <consortium name="EnsemblMetazoa"/>
        </authorList>
    </citation>
    <scope>IDENTIFICATION</scope>
    <source>
        <strain evidence="1">p50T (Dazao)</strain>
    </source>
</reference>
<dbReference type="Proteomes" id="UP000005204">
    <property type="component" value="Unassembled WGS sequence"/>
</dbReference>
<dbReference type="Pfam" id="PF00106">
    <property type="entry name" value="adh_short"/>
    <property type="match status" value="1"/>
</dbReference>
<dbReference type="Pfam" id="PF13561">
    <property type="entry name" value="adh_short_C2"/>
    <property type="match status" value="1"/>
</dbReference>
<dbReference type="Gene3D" id="3.40.50.720">
    <property type="entry name" value="NAD(P)-binding Rossmann-like Domain"/>
    <property type="match status" value="2"/>
</dbReference>
<organism evidence="1 2">
    <name type="scientific">Bombyx mori</name>
    <name type="common">Silk moth</name>
    <dbReference type="NCBI Taxonomy" id="7091"/>
    <lineage>
        <taxon>Eukaryota</taxon>
        <taxon>Metazoa</taxon>
        <taxon>Ecdysozoa</taxon>
        <taxon>Arthropoda</taxon>
        <taxon>Hexapoda</taxon>
        <taxon>Insecta</taxon>
        <taxon>Pterygota</taxon>
        <taxon>Neoptera</taxon>
        <taxon>Endopterygota</taxon>
        <taxon>Lepidoptera</taxon>
        <taxon>Glossata</taxon>
        <taxon>Ditrysia</taxon>
        <taxon>Bombycoidea</taxon>
        <taxon>Bombycidae</taxon>
        <taxon>Bombycinae</taxon>
        <taxon>Bombyx</taxon>
    </lineage>
</organism>
<protein>
    <recommendedName>
        <fullName evidence="3">Short-chain dehydrogenase</fullName>
    </recommendedName>
</protein>